<comment type="subcellular location">
    <subcellularLocation>
        <location evidence="7">Cytoplasm</location>
    </subcellularLocation>
</comment>
<dbReference type="GO" id="GO:0008270">
    <property type="term" value="F:zinc ion binding"/>
    <property type="evidence" value="ECO:0007669"/>
    <property type="project" value="UniProtKB-UniRule"/>
</dbReference>
<dbReference type="GO" id="GO:0004222">
    <property type="term" value="F:metalloendopeptidase activity"/>
    <property type="evidence" value="ECO:0007669"/>
    <property type="project" value="InterPro"/>
</dbReference>
<keyword evidence="4 7" id="KW-0255">Endonuclease</keyword>
<dbReference type="InterPro" id="IPR002036">
    <property type="entry name" value="YbeY"/>
</dbReference>
<dbReference type="KEGG" id="fgg:FSB75_15660"/>
<dbReference type="OrthoDB" id="9811984at2"/>
<evidence type="ECO:0000256" key="1">
    <source>
        <dbReference type="ARBA" id="ARBA00010875"/>
    </source>
</evidence>
<dbReference type="SUPFAM" id="SSF55486">
    <property type="entry name" value="Metalloproteases ('zincins'), catalytic domain"/>
    <property type="match status" value="1"/>
</dbReference>
<accession>A0A5B8ULM8</accession>
<dbReference type="GO" id="GO:0006364">
    <property type="term" value="P:rRNA processing"/>
    <property type="evidence" value="ECO:0007669"/>
    <property type="project" value="UniProtKB-UniRule"/>
</dbReference>
<evidence type="ECO:0000256" key="4">
    <source>
        <dbReference type="ARBA" id="ARBA00022759"/>
    </source>
</evidence>
<keyword evidence="7" id="KW-0963">Cytoplasm</keyword>
<name>A0A5B8ULM8_9BACT</name>
<dbReference type="RefSeq" id="WP_146789413.1">
    <property type="nucleotide sequence ID" value="NZ_BAABIO010000003.1"/>
</dbReference>
<evidence type="ECO:0000256" key="7">
    <source>
        <dbReference type="HAMAP-Rule" id="MF_00009"/>
    </source>
</evidence>
<keyword evidence="7" id="KW-0690">Ribosome biogenesis</keyword>
<keyword evidence="6 7" id="KW-0862">Zinc</keyword>
<comment type="cofactor">
    <cofactor evidence="7">
        <name>Zn(2+)</name>
        <dbReference type="ChEBI" id="CHEBI:29105"/>
    </cofactor>
    <text evidence="7">Binds 1 zinc ion.</text>
</comment>
<feature type="binding site" evidence="7">
    <location>
        <position position="114"/>
    </location>
    <ligand>
        <name>Zn(2+)</name>
        <dbReference type="ChEBI" id="CHEBI:29105"/>
        <note>catalytic</note>
    </ligand>
</feature>
<dbReference type="PROSITE" id="PS01306">
    <property type="entry name" value="UPF0054"/>
    <property type="match status" value="1"/>
</dbReference>
<keyword evidence="3 7" id="KW-0479">Metal-binding</keyword>
<dbReference type="PANTHER" id="PTHR46986">
    <property type="entry name" value="ENDORIBONUCLEASE YBEY, CHLOROPLASTIC"/>
    <property type="match status" value="1"/>
</dbReference>
<dbReference type="Pfam" id="PF02130">
    <property type="entry name" value="YbeY"/>
    <property type="match status" value="1"/>
</dbReference>
<comment type="function">
    <text evidence="7">Single strand-specific metallo-endoribonuclease involved in late-stage 70S ribosome quality control and in maturation of the 3' terminus of the 16S rRNA.</text>
</comment>
<dbReference type="InterPro" id="IPR020549">
    <property type="entry name" value="YbeY_CS"/>
</dbReference>
<evidence type="ECO:0000256" key="5">
    <source>
        <dbReference type="ARBA" id="ARBA00022801"/>
    </source>
</evidence>
<gene>
    <name evidence="7 8" type="primary">ybeY</name>
    <name evidence="8" type="ORF">FSB75_15660</name>
</gene>
<keyword evidence="9" id="KW-1185">Reference proteome</keyword>
<feature type="binding site" evidence="7">
    <location>
        <position position="124"/>
    </location>
    <ligand>
        <name>Zn(2+)</name>
        <dbReference type="ChEBI" id="CHEBI:29105"/>
        <note>catalytic</note>
    </ligand>
</feature>
<reference evidence="8 9" key="1">
    <citation type="journal article" date="2015" name="Int. J. Syst. Evol. Microbiol.">
        <title>Flavisolibacter ginsenosidimutans sp. nov., with ginsenoside-converting activity isolated from soil used for cultivating ginseng.</title>
        <authorList>
            <person name="Zhao Y."/>
            <person name="Liu Q."/>
            <person name="Kang M.S."/>
            <person name="Jin F."/>
            <person name="Yu H."/>
            <person name="Im W.T."/>
        </authorList>
    </citation>
    <scope>NUCLEOTIDE SEQUENCE [LARGE SCALE GENOMIC DNA]</scope>
    <source>
        <strain evidence="8 9">Gsoil 636</strain>
    </source>
</reference>
<feature type="binding site" evidence="7">
    <location>
        <position position="118"/>
    </location>
    <ligand>
        <name>Zn(2+)</name>
        <dbReference type="ChEBI" id="CHEBI:29105"/>
        <note>catalytic</note>
    </ligand>
</feature>
<protein>
    <recommendedName>
        <fullName evidence="7">Endoribonuclease YbeY</fullName>
        <ecNumber evidence="7">3.1.-.-</ecNumber>
    </recommendedName>
</protein>
<evidence type="ECO:0000256" key="2">
    <source>
        <dbReference type="ARBA" id="ARBA00022722"/>
    </source>
</evidence>
<organism evidence="8 9">
    <name type="scientific">Flavisolibacter ginsenosidimutans</name>
    <dbReference type="NCBI Taxonomy" id="661481"/>
    <lineage>
        <taxon>Bacteria</taxon>
        <taxon>Pseudomonadati</taxon>
        <taxon>Bacteroidota</taxon>
        <taxon>Chitinophagia</taxon>
        <taxon>Chitinophagales</taxon>
        <taxon>Chitinophagaceae</taxon>
        <taxon>Flavisolibacter</taxon>
    </lineage>
</organism>
<comment type="similarity">
    <text evidence="1 7">Belongs to the endoribonuclease YbeY family.</text>
</comment>
<dbReference type="HAMAP" id="MF_00009">
    <property type="entry name" value="Endoribonucl_YbeY"/>
    <property type="match status" value="1"/>
</dbReference>
<dbReference type="Gene3D" id="3.40.390.30">
    <property type="entry name" value="Metalloproteases ('zincins'), catalytic domain"/>
    <property type="match status" value="1"/>
</dbReference>
<evidence type="ECO:0000313" key="9">
    <source>
        <dbReference type="Proteomes" id="UP000321204"/>
    </source>
</evidence>
<proteinExistence type="inferred from homology"/>
<dbReference type="Proteomes" id="UP000321204">
    <property type="component" value="Chromosome"/>
</dbReference>
<evidence type="ECO:0000256" key="6">
    <source>
        <dbReference type="ARBA" id="ARBA00022833"/>
    </source>
</evidence>
<keyword evidence="2 7" id="KW-0540">Nuclease</keyword>
<dbReference type="AlphaFoldDB" id="A0A5B8ULM8"/>
<evidence type="ECO:0000256" key="3">
    <source>
        <dbReference type="ARBA" id="ARBA00022723"/>
    </source>
</evidence>
<sequence>MKKQTSPKIHFHYLSTGFHFSDRNRLKEFLLKQLKKKKRTVETINYIFCNDAYLHKINRKYLNHDTYTDIITFELSPKNEPLVADIFISIDQIKDNAYRFRSSFKEELHRVIFHGALHLAGFKDKTKEDSRLMRLAEDLWIEQYFVPREIKS</sequence>
<dbReference type="GO" id="GO:0005737">
    <property type="term" value="C:cytoplasm"/>
    <property type="evidence" value="ECO:0007669"/>
    <property type="project" value="UniProtKB-SubCell"/>
</dbReference>
<dbReference type="NCBIfam" id="TIGR00043">
    <property type="entry name" value="rRNA maturation RNase YbeY"/>
    <property type="match status" value="1"/>
</dbReference>
<dbReference type="EC" id="3.1.-.-" evidence="7"/>
<evidence type="ECO:0000313" key="8">
    <source>
        <dbReference type="EMBL" id="QEC57272.1"/>
    </source>
</evidence>
<dbReference type="InterPro" id="IPR023091">
    <property type="entry name" value="MetalPrtase_cat_dom_sf_prd"/>
</dbReference>
<dbReference type="GO" id="GO:0004521">
    <property type="term" value="F:RNA endonuclease activity"/>
    <property type="evidence" value="ECO:0007669"/>
    <property type="project" value="UniProtKB-UniRule"/>
</dbReference>
<dbReference type="EMBL" id="CP042433">
    <property type="protein sequence ID" value="QEC57272.1"/>
    <property type="molecule type" value="Genomic_DNA"/>
</dbReference>
<dbReference type="PANTHER" id="PTHR46986:SF1">
    <property type="entry name" value="ENDORIBONUCLEASE YBEY, CHLOROPLASTIC"/>
    <property type="match status" value="1"/>
</dbReference>
<keyword evidence="5 7" id="KW-0378">Hydrolase</keyword>
<keyword evidence="7" id="KW-0698">rRNA processing</keyword>